<gene>
    <name evidence="10" type="ORF">EV697_101118</name>
</gene>
<proteinExistence type="inferred from homology"/>
<dbReference type="PANTHER" id="PTHR43273:SF3">
    <property type="entry name" value="ANAEROBIC SULFATASE-MATURATING ENZYME HOMOLOG ASLB-RELATED"/>
    <property type="match status" value="1"/>
</dbReference>
<dbReference type="RefSeq" id="WP_132021497.1">
    <property type="nucleotide sequence ID" value="NZ_CP016605.1"/>
</dbReference>
<dbReference type="CDD" id="cd01335">
    <property type="entry name" value="Radical_SAM"/>
    <property type="match status" value="1"/>
</dbReference>
<evidence type="ECO:0000256" key="4">
    <source>
        <dbReference type="ARBA" id="ARBA00022723"/>
    </source>
</evidence>
<keyword evidence="2" id="KW-0004">4Fe-4S</keyword>
<evidence type="ECO:0000256" key="1">
    <source>
        <dbReference type="ARBA" id="ARBA00001966"/>
    </source>
</evidence>
<comment type="cofactor">
    <cofactor evidence="1">
        <name>[4Fe-4S] cluster</name>
        <dbReference type="ChEBI" id="CHEBI:49883"/>
    </cofactor>
</comment>
<dbReference type="OrthoDB" id="9782387at2"/>
<dbReference type="InterPro" id="IPR023885">
    <property type="entry name" value="4Fe4S-binding_SPASM_dom"/>
</dbReference>
<dbReference type="InterPro" id="IPR013785">
    <property type="entry name" value="Aldolase_TIM"/>
</dbReference>
<dbReference type="InterPro" id="IPR047207">
    <property type="entry name" value="SPASM_anSME"/>
</dbReference>
<dbReference type="InterPro" id="IPR007197">
    <property type="entry name" value="rSAM"/>
</dbReference>
<reference evidence="10 11" key="1">
    <citation type="submission" date="2019-03" db="EMBL/GenBank/DDBJ databases">
        <title>Genomic Encyclopedia of Type Strains, Phase IV (KMG-IV): sequencing the most valuable type-strain genomes for metagenomic binning, comparative biology and taxonomic classification.</title>
        <authorList>
            <person name="Goeker M."/>
        </authorList>
    </citation>
    <scope>NUCLEOTIDE SEQUENCE [LARGE SCALE GENOMIC DNA]</scope>
    <source>
        <strain evidence="10 11">DSM 28231</strain>
    </source>
</reference>
<evidence type="ECO:0000259" key="8">
    <source>
        <dbReference type="Pfam" id="PF04055"/>
    </source>
</evidence>
<protein>
    <recommendedName>
        <fullName evidence="12">Radical SAM core domain-containing protein</fullName>
    </recommendedName>
</protein>
<name>A0A4R2N2E8_9PAST</name>
<dbReference type="InterPro" id="IPR023867">
    <property type="entry name" value="Sulphatase_maturase_rSAM"/>
</dbReference>
<evidence type="ECO:0008006" key="12">
    <source>
        <dbReference type="Google" id="ProtNLM"/>
    </source>
</evidence>
<dbReference type="SFLD" id="SFLDG01384">
    <property type="entry name" value="thioether_bond_formation_requi"/>
    <property type="match status" value="1"/>
</dbReference>
<dbReference type="Pfam" id="PF04055">
    <property type="entry name" value="Radical_SAM"/>
    <property type="match status" value="1"/>
</dbReference>
<dbReference type="Gene3D" id="3.20.20.70">
    <property type="entry name" value="Aldolase class I"/>
    <property type="match status" value="1"/>
</dbReference>
<dbReference type="SFLD" id="SFLDG01072">
    <property type="entry name" value="dehydrogenase_like"/>
    <property type="match status" value="1"/>
</dbReference>
<dbReference type="AlphaFoldDB" id="A0A4R2N2E8"/>
<dbReference type="Proteomes" id="UP000294841">
    <property type="component" value="Unassembled WGS sequence"/>
</dbReference>
<organism evidence="10 11">
    <name type="scientific">Bisgaardia hudsonensis</name>
    <dbReference type="NCBI Taxonomy" id="109472"/>
    <lineage>
        <taxon>Bacteria</taxon>
        <taxon>Pseudomonadati</taxon>
        <taxon>Pseudomonadota</taxon>
        <taxon>Gammaproteobacteria</taxon>
        <taxon>Pasteurellales</taxon>
        <taxon>Pasteurellaceae</taxon>
        <taxon>Bisgaardia</taxon>
    </lineage>
</organism>
<dbReference type="SFLD" id="SFLDG01067">
    <property type="entry name" value="SPASM/twitch_domain_containing"/>
    <property type="match status" value="1"/>
</dbReference>
<dbReference type="Pfam" id="PF13186">
    <property type="entry name" value="SPASM"/>
    <property type="match status" value="1"/>
</dbReference>
<dbReference type="InterPro" id="IPR058240">
    <property type="entry name" value="rSAM_sf"/>
</dbReference>
<dbReference type="NCBIfam" id="TIGR03942">
    <property type="entry name" value="sulfatase_rSAM"/>
    <property type="match status" value="1"/>
</dbReference>
<accession>A0A4R2N2E8</accession>
<dbReference type="InterPro" id="IPR034491">
    <property type="entry name" value="Anaerob_Ser_sulfatase-maturase"/>
</dbReference>
<evidence type="ECO:0000256" key="5">
    <source>
        <dbReference type="ARBA" id="ARBA00023004"/>
    </source>
</evidence>
<dbReference type="SFLD" id="SFLDS00029">
    <property type="entry name" value="Radical_SAM"/>
    <property type="match status" value="1"/>
</dbReference>
<keyword evidence="4" id="KW-0479">Metal-binding</keyword>
<dbReference type="SFLD" id="SFLDF00285">
    <property type="entry name" value="anaerobic_Ser-type_sulfatase-m"/>
    <property type="match status" value="1"/>
</dbReference>
<dbReference type="GO" id="GO:0046872">
    <property type="term" value="F:metal ion binding"/>
    <property type="evidence" value="ECO:0007669"/>
    <property type="project" value="UniProtKB-KW"/>
</dbReference>
<dbReference type="SUPFAM" id="SSF102114">
    <property type="entry name" value="Radical SAM enzymes"/>
    <property type="match status" value="1"/>
</dbReference>
<evidence type="ECO:0000256" key="6">
    <source>
        <dbReference type="ARBA" id="ARBA00023014"/>
    </source>
</evidence>
<keyword evidence="6" id="KW-0411">Iron-sulfur</keyword>
<evidence type="ECO:0000313" key="10">
    <source>
        <dbReference type="EMBL" id="TCP13997.1"/>
    </source>
</evidence>
<keyword evidence="11" id="KW-1185">Reference proteome</keyword>
<evidence type="ECO:0000256" key="7">
    <source>
        <dbReference type="ARBA" id="ARBA00023601"/>
    </source>
</evidence>
<keyword evidence="3" id="KW-0949">S-adenosyl-L-methionine</keyword>
<evidence type="ECO:0000256" key="2">
    <source>
        <dbReference type="ARBA" id="ARBA00022485"/>
    </source>
</evidence>
<keyword evidence="5" id="KW-0408">Iron</keyword>
<comment type="caution">
    <text evidence="10">The sequence shown here is derived from an EMBL/GenBank/DDBJ whole genome shotgun (WGS) entry which is preliminary data.</text>
</comment>
<feature type="domain" description="Radical SAM core" evidence="8">
    <location>
        <begin position="16"/>
        <end position="181"/>
    </location>
</feature>
<feature type="domain" description="4Fe4S-binding SPASM" evidence="9">
    <location>
        <begin position="265"/>
        <end position="325"/>
    </location>
</feature>
<dbReference type="CDD" id="cd21120">
    <property type="entry name" value="SPASM_anSME"/>
    <property type="match status" value="1"/>
</dbReference>
<dbReference type="GO" id="GO:0051539">
    <property type="term" value="F:4 iron, 4 sulfur cluster binding"/>
    <property type="evidence" value="ECO:0007669"/>
    <property type="project" value="UniProtKB-KW"/>
</dbReference>
<dbReference type="SFLD" id="SFLDG01386">
    <property type="entry name" value="main_SPASM_domain-containing"/>
    <property type="match status" value="1"/>
</dbReference>
<dbReference type="PANTHER" id="PTHR43273">
    <property type="entry name" value="ANAEROBIC SULFATASE-MATURATING ENZYME HOMOLOG ASLB-RELATED"/>
    <property type="match status" value="1"/>
</dbReference>
<evidence type="ECO:0000256" key="3">
    <source>
        <dbReference type="ARBA" id="ARBA00022691"/>
    </source>
</evidence>
<evidence type="ECO:0000259" key="9">
    <source>
        <dbReference type="Pfam" id="PF13186"/>
    </source>
</evidence>
<dbReference type="EMBL" id="SLXI01000001">
    <property type="protein sequence ID" value="TCP13997.1"/>
    <property type="molecule type" value="Genomic_DNA"/>
</dbReference>
<dbReference type="GO" id="GO:0016491">
    <property type="term" value="F:oxidoreductase activity"/>
    <property type="evidence" value="ECO:0007669"/>
    <property type="project" value="InterPro"/>
</dbReference>
<sequence>MPTSKAYFHLMAKPSSYHCNIKCEYCFYLEKEHIFQHKTEFMSDDVLKHYIQNYIDSHAGEQIDFAWQGGEPTLLGIDFFKQAVKYQKQFSKGKKITNSFQTNGIAINRQWAEFFKVNHFLIGISIDGLSAIHNKYRISVNGKPTFERVKSAVELLNEFQVDFNTLTVVNDQNWNKGKETYLALKELGSTFMQFIPVVEINRRDEHYSVTDFSVKSDGYGRFLVDVFNEWIKQDIGKIFVIEFDNLLGQWLGYPSNNCVHRETCGRTMVVESNGDVYSCDHYVYPKHYIGNLTQQSLSNMVNSKQQISFGMEKKTKLSPLCKSCELRPICHGGCPKHRIVKLPNTPILHNYLCPSYQLFFRESAVKMREIAQRIRQGNSL</sequence>
<dbReference type="NCBIfam" id="TIGR04085">
    <property type="entry name" value="rSAM_more_4Fe4S"/>
    <property type="match status" value="1"/>
</dbReference>
<evidence type="ECO:0000313" key="11">
    <source>
        <dbReference type="Proteomes" id="UP000294841"/>
    </source>
</evidence>
<comment type="similarity">
    <text evidence="7">Belongs to the radical SAM superfamily. Anaerobic sulfatase-maturating enzyme family.</text>
</comment>